<evidence type="ECO:0000256" key="1">
    <source>
        <dbReference type="SAM" id="Phobius"/>
    </source>
</evidence>
<protein>
    <recommendedName>
        <fullName evidence="4">PSI domain-containing protein</fullName>
    </recommendedName>
</protein>
<feature type="transmembrane region" description="Helical" evidence="1">
    <location>
        <begin position="98"/>
        <end position="121"/>
    </location>
</feature>
<keyword evidence="1" id="KW-0472">Membrane</keyword>
<proteinExistence type="predicted"/>
<organism evidence="2 3">
    <name type="scientific">Trichoderma simmonsii</name>
    <dbReference type="NCBI Taxonomy" id="1491479"/>
    <lineage>
        <taxon>Eukaryota</taxon>
        <taxon>Fungi</taxon>
        <taxon>Dikarya</taxon>
        <taxon>Ascomycota</taxon>
        <taxon>Pezizomycotina</taxon>
        <taxon>Sordariomycetes</taxon>
        <taxon>Hypocreomycetidae</taxon>
        <taxon>Hypocreales</taxon>
        <taxon>Hypocreaceae</taxon>
        <taxon>Trichoderma</taxon>
    </lineage>
</organism>
<evidence type="ECO:0008006" key="4">
    <source>
        <dbReference type="Google" id="ProtNLM"/>
    </source>
</evidence>
<name>A0A8G0P9J5_9HYPO</name>
<dbReference type="Proteomes" id="UP000826661">
    <property type="component" value="Chromosome I"/>
</dbReference>
<dbReference type="EMBL" id="CP075864">
    <property type="protein sequence ID" value="QYS94455.1"/>
    <property type="molecule type" value="Genomic_DNA"/>
</dbReference>
<keyword evidence="1" id="KW-0812">Transmembrane</keyword>
<gene>
    <name evidence="2" type="ORF">H0G86_001785</name>
</gene>
<sequence length="169" mass="18818">MSLYKMRLQATGAFNGSFSAAENTDEHFQRCWAEQACGGCLNSKGCSWCPYTWSCVPNEYTIPVMAPAFGGNICPHPDERWEVRTRPLGCKVSSGTTLAVVIAVLSTLAAVLVIAAAVVTVRRLRKSERKVISWEWVSRWKQSFQTRFGRADPERDPLLSPPQEDHVSP</sequence>
<keyword evidence="1" id="KW-1133">Transmembrane helix</keyword>
<reference evidence="2 3" key="1">
    <citation type="journal article" date="2021" name="BMC Genomics">
        <title>Telomere-to-telomere genome assembly of asparaginase-producing Trichoderma simmonsii.</title>
        <authorList>
            <person name="Chung D."/>
            <person name="Kwon Y.M."/>
            <person name="Yang Y."/>
        </authorList>
    </citation>
    <scope>NUCLEOTIDE SEQUENCE [LARGE SCALE GENOMIC DNA]</scope>
    <source>
        <strain evidence="2 3">GH-Sj1</strain>
    </source>
</reference>
<evidence type="ECO:0000313" key="3">
    <source>
        <dbReference type="Proteomes" id="UP000826661"/>
    </source>
</evidence>
<keyword evidence="3" id="KW-1185">Reference proteome</keyword>
<evidence type="ECO:0000313" key="2">
    <source>
        <dbReference type="EMBL" id="QYS94455.1"/>
    </source>
</evidence>
<dbReference type="AlphaFoldDB" id="A0A8G0P9J5"/>
<accession>A0A8G0P9J5</accession>